<sequence>MKARTRLFQKANLYRRALSRLKRSFVMVGLFSAAVNILMLTGPMFMLQVYDRVLSSSSVATLQGLVIIMVVAYIFLGIYDFLRVRVLSRGAYRLDREVGGAAYDLWVRSGMEGAGPVGRPLSDLAVVRGFLSSPAILGFFDAPWIPFYLAIVFIVHPWLGILAIAGTLVVVVLALANQWLTQRHVAEAMRMDGAESFLVEQSRRNAETIMTLGMARPIASRWSSMHASGLATGQRGGDRSEGFTAASKAFRLLLQSAILGLGGYLALQQEITAGMIVAASIIAGRALAPVDQVIGAWRNVVRAREAQKRLVAAFDTLPAPSMPINLPDPVGHLAVMGATKFAPARERRRDRPPILDQVSFRLEPGDGLGVIGPSASGKSTLARVLVGAWPLEAGEIRLDEATLDQWPPEALGRHIGYLPQHLELLAGTIRDNIARFDPEAADEDVIAAAQLAGVHEMILHLPEGYATELGFGQSPLSGGQVQRIGLARAVFRTPRYVVLDEPNANLDSSGDEALSRAILALREAGSTVIVMAHRPSAIAAVNKVLVLHAGRVARFGDKSEVLQKSVRPVAREGA</sequence>
<evidence type="ECO:0000259" key="9">
    <source>
        <dbReference type="PROSITE" id="PS50929"/>
    </source>
</evidence>
<feature type="domain" description="ABC transporter" evidence="8">
    <location>
        <begin position="333"/>
        <end position="574"/>
    </location>
</feature>
<dbReference type="InterPro" id="IPR047957">
    <property type="entry name" value="ABC_AprD-like_6TM"/>
</dbReference>
<keyword evidence="2 7" id="KW-0812">Transmembrane</keyword>
<dbReference type="InterPro" id="IPR027417">
    <property type="entry name" value="P-loop_NTPase"/>
</dbReference>
<dbReference type="SUPFAM" id="SSF90123">
    <property type="entry name" value="ABC transporter transmembrane region"/>
    <property type="match status" value="1"/>
</dbReference>
<keyword evidence="4" id="KW-0067">ATP-binding</keyword>
<comment type="caution">
    <text evidence="10">The sequence shown here is derived from an EMBL/GenBank/DDBJ whole genome shotgun (WGS) entry which is preliminary data.</text>
</comment>
<evidence type="ECO:0000256" key="1">
    <source>
        <dbReference type="ARBA" id="ARBA00004651"/>
    </source>
</evidence>
<dbReference type="Proteomes" id="UP001607157">
    <property type="component" value="Unassembled WGS sequence"/>
</dbReference>
<evidence type="ECO:0000256" key="6">
    <source>
        <dbReference type="ARBA" id="ARBA00023136"/>
    </source>
</evidence>
<keyword evidence="11" id="KW-1185">Reference proteome</keyword>
<feature type="transmembrane region" description="Helical" evidence="7">
    <location>
        <begin position="25"/>
        <end position="50"/>
    </location>
</feature>
<evidence type="ECO:0000259" key="8">
    <source>
        <dbReference type="PROSITE" id="PS50893"/>
    </source>
</evidence>
<organism evidence="10 11">
    <name type="scientific">Roseovarius aquimarinus</name>
    <dbReference type="NCBI Taxonomy" id="1229156"/>
    <lineage>
        <taxon>Bacteria</taxon>
        <taxon>Pseudomonadati</taxon>
        <taxon>Pseudomonadota</taxon>
        <taxon>Alphaproteobacteria</taxon>
        <taxon>Rhodobacterales</taxon>
        <taxon>Roseobacteraceae</taxon>
        <taxon>Roseovarius</taxon>
    </lineage>
</organism>
<comment type="subcellular location">
    <subcellularLocation>
        <location evidence="1">Cell membrane</location>
        <topology evidence="1">Multi-pass membrane protein</topology>
    </subcellularLocation>
</comment>
<dbReference type="InterPro" id="IPR010128">
    <property type="entry name" value="ATPase_T1SS_PrtD-like"/>
</dbReference>
<dbReference type="PROSITE" id="PS50929">
    <property type="entry name" value="ABC_TM1F"/>
    <property type="match status" value="1"/>
</dbReference>
<dbReference type="PANTHER" id="PTHR24221">
    <property type="entry name" value="ATP-BINDING CASSETTE SUB-FAMILY B"/>
    <property type="match status" value="1"/>
</dbReference>
<protein>
    <submittedName>
        <fullName evidence="10">Type I secretion system permease/ATPase</fullName>
    </submittedName>
</protein>
<dbReference type="InterPro" id="IPR039421">
    <property type="entry name" value="Type_1_exporter"/>
</dbReference>
<dbReference type="Gene3D" id="1.20.1560.10">
    <property type="entry name" value="ABC transporter type 1, transmembrane domain"/>
    <property type="match status" value="1"/>
</dbReference>
<dbReference type="PANTHER" id="PTHR24221:SF248">
    <property type="entry name" value="ABC TRANSPORTER TRANSMEMBRANE REGION"/>
    <property type="match status" value="1"/>
</dbReference>
<name>A0ABW7I6D3_9RHOB</name>
<feature type="domain" description="ABC transmembrane type-1" evidence="9">
    <location>
        <begin position="26"/>
        <end position="302"/>
    </location>
</feature>
<dbReference type="InterPro" id="IPR036640">
    <property type="entry name" value="ABC1_TM_sf"/>
</dbReference>
<keyword evidence="5 7" id="KW-1133">Transmembrane helix</keyword>
<dbReference type="InterPro" id="IPR003439">
    <property type="entry name" value="ABC_transporter-like_ATP-bd"/>
</dbReference>
<dbReference type="EMBL" id="JBIHMM010000001">
    <property type="protein sequence ID" value="MFH0253633.1"/>
    <property type="molecule type" value="Genomic_DNA"/>
</dbReference>
<feature type="transmembrane region" description="Helical" evidence="7">
    <location>
        <begin position="135"/>
        <end position="155"/>
    </location>
</feature>
<evidence type="ECO:0000256" key="7">
    <source>
        <dbReference type="SAM" id="Phobius"/>
    </source>
</evidence>
<evidence type="ECO:0000256" key="4">
    <source>
        <dbReference type="ARBA" id="ARBA00022840"/>
    </source>
</evidence>
<dbReference type="Gene3D" id="3.40.50.300">
    <property type="entry name" value="P-loop containing nucleotide triphosphate hydrolases"/>
    <property type="match status" value="1"/>
</dbReference>
<dbReference type="PROSITE" id="PS50893">
    <property type="entry name" value="ABC_TRANSPORTER_2"/>
    <property type="match status" value="1"/>
</dbReference>
<keyword evidence="3" id="KW-0547">Nucleotide-binding</keyword>
<dbReference type="InterPro" id="IPR003593">
    <property type="entry name" value="AAA+_ATPase"/>
</dbReference>
<dbReference type="CDD" id="cd18586">
    <property type="entry name" value="ABC_6TM_PrtD_like"/>
    <property type="match status" value="1"/>
</dbReference>
<dbReference type="Pfam" id="PF00005">
    <property type="entry name" value="ABC_tran"/>
    <property type="match status" value="1"/>
</dbReference>
<dbReference type="RefSeq" id="WP_377172745.1">
    <property type="nucleotide sequence ID" value="NZ_JBHTJC010000005.1"/>
</dbReference>
<dbReference type="InterPro" id="IPR011527">
    <property type="entry name" value="ABC1_TM_dom"/>
</dbReference>
<evidence type="ECO:0000256" key="3">
    <source>
        <dbReference type="ARBA" id="ARBA00022741"/>
    </source>
</evidence>
<proteinExistence type="predicted"/>
<keyword evidence="6 7" id="KW-0472">Membrane</keyword>
<dbReference type="NCBIfam" id="TIGR01842">
    <property type="entry name" value="type_I_sec_PrtD"/>
    <property type="match status" value="1"/>
</dbReference>
<evidence type="ECO:0000313" key="11">
    <source>
        <dbReference type="Proteomes" id="UP001607157"/>
    </source>
</evidence>
<feature type="transmembrane region" description="Helical" evidence="7">
    <location>
        <begin position="161"/>
        <end position="180"/>
    </location>
</feature>
<dbReference type="SMART" id="SM00382">
    <property type="entry name" value="AAA"/>
    <property type="match status" value="1"/>
</dbReference>
<evidence type="ECO:0000313" key="10">
    <source>
        <dbReference type="EMBL" id="MFH0253633.1"/>
    </source>
</evidence>
<feature type="transmembrane region" description="Helical" evidence="7">
    <location>
        <begin position="62"/>
        <end position="82"/>
    </location>
</feature>
<reference evidence="10 11" key="1">
    <citation type="submission" date="2024-10" db="EMBL/GenBank/DDBJ databases">
        <authorList>
            <person name="Yang X.-N."/>
        </authorList>
    </citation>
    <scope>NUCLEOTIDE SEQUENCE [LARGE SCALE GENOMIC DNA]</scope>
    <source>
        <strain evidence="10 11">CAU 1059</strain>
    </source>
</reference>
<evidence type="ECO:0000256" key="2">
    <source>
        <dbReference type="ARBA" id="ARBA00022692"/>
    </source>
</evidence>
<accession>A0ABW7I6D3</accession>
<evidence type="ECO:0000256" key="5">
    <source>
        <dbReference type="ARBA" id="ARBA00022989"/>
    </source>
</evidence>
<dbReference type="SUPFAM" id="SSF52540">
    <property type="entry name" value="P-loop containing nucleoside triphosphate hydrolases"/>
    <property type="match status" value="1"/>
</dbReference>
<gene>
    <name evidence="10" type="ORF">ACGRVM_07000</name>
</gene>
<feature type="transmembrane region" description="Helical" evidence="7">
    <location>
        <begin position="249"/>
        <end position="267"/>
    </location>
</feature>
<dbReference type="Pfam" id="PF00664">
    <property type="entry name" value="ABC_membrane"/>
    <property type="match status" value="1"/>
</dbReference>